<dbReference type="OrthoDB" id="9815044at2"/>
<dbReference type="GO" id="GO:0003824">
    <property type="term" value="F:catalytic activity"/>
    <property type="evidence" value="ECO:0007669"/>
    <property type="project" value="InterPro"/>
</dbReference>
<name>A0A1M6FT90_9FIRM</name>
<protein>
    <submittedName>
        <fullName evidence="8">Radical_SAM C-terminal domain-containing protein</fullName>
    </submittedName>
</protein>
<dbReference type="Gene3D" id="3.80.30.20">
    <property type="entry name" value="tm_1862 like domain"/>
    <property type="match status" value="1"/>
</dbReference>
<evidence type="ECO:0000313" key="9">
    <source>
        <dbReference type="Proteomes" id="UP000324781"/>
    </source>
</evidence>
<dbReference type="PROSITE" id="PS51918">
    <property type="entry name" value="RADICAL_SAM"/>
    <property type="match status" value="1"/>
</dbReference>
<accession>A0A1M6FT90</accession>
<dbReference type="SFLD" id="SFLDS00029">
    <property type="entry name" value="Radical_SAM"/>
    <property type="match status" value="1"/>
</dbReference>
<evidence type="ECO:0000259" key="7">
    <source>
        <dbReference type="PROSITE" id="PS51918"/>
    </source>
</evidence>
<dbReference type="PANTHER" id="PTHR11135:SF0">
    <property type="entry name" value="ELONGATOR COMPLEX PROTEIN 3"/>
    <property type="match status" value="1"/>
</dbReference>
<dbReference type="InterPro" id="IPR039661">
    <property type="entry name" value="ELP3"/>
</dbReference>
<dbReference type="PANTHER" id="PTHR11135">
    <property type="entry name" value="HISTONE ACETYLTRANSFERASE-RELATED"/>
    <property type="match status" value="1"/>
</dbReference>
<evidence type="ECO:0000256" key="4">
    <source>
        <dbReference type="ARBA" id="ARBA00022723"/>
    </source>
</evidence>
<evidence type="ECO:0000256" key="6">
    <source>
        <dbReference type="ARBA" id="ARBA00023014"/>
    </source>
</evidence>
<dbReference type="InterPro" id="IPR007197">
    <property type="entry name" value="rSAM"/>
</dbReference>
<dbReference type="Pfam" id="PF04055">
    <property type="entry name" value="Radical_SAM"/>
    <property type="match status" value="1"/>
</dbReference>
<keyword evidence="5" id="KW-0408">Iron</keyword>
<keyword evidence="3" id="KW-0949">S-adenosyl-L-methionine</keyword>
<dbReference type="EMBL" id="FQZP01000019">
    <property type="protein sequence ID" value="SHJ00944.1"/>
    <property type="molecule type" value="Genomic_DNA"/>
</dbReference>
<dbReference type="RefSeq" id="WP_149678578.1">
    <property type="nucleotide sequence ID" value="NZ_DAONMB010000094.1"/>
</dbReference>
<keyword evidence="2" id="KW-0004">4Fe-4S</keyword>
<dbReference type="Proteomes" id="UP000324781">
    <property type="component" value="Unassembled WGS sequence"/>
</dbReference>
<dbReference type="InterPro" id="IPR032432">
    <property type="entry name" value="Radical_SAM_C"/>
</dbReference>
<dbReference type="GO" id="GO:0005737">
    <property type="term" value="C:cytoplasm"/>
    <property type="evidence" value="ECO:0007669"/>
    <property type="project" value="TreeGrafter"/>
</dbReference>
<evidence type="ECO:0000256" key="1">
    <source>
        <dbReference type="ARBA" id="ARBA00001966"/>
    </source>
</evidence>
<dbReference type="AlphaFoldDB" id="A0A1M6FT90"/>
<dbReference type="GO" id="GO:0002926">
    <property type="term" value="P:tRNA wobble base 5-methoxycarbonylmethyl-2-thiouridinylation"/>
    <property type="evidence" value="ECO:0007669"/>
    <property type="project" value="TreeGrafter"/>
</dbReference>
<keyword evidence="9" id="KW-1185">Reference proteome</keyword>
<evidence type="ECO:0000256" key="5">
    <source>
        <dbReference type="ARBA" id="ARBA00023004"/>
    </source>
</evidence>
<proteinExistence type="predicted"/>
<dbReference type="GO" id="GO:0046872">
    <property type="term" value="F:metal ion binding"/>
    <property type="evidence" value="ECO:0007669"/>
    <property type="project" value="UniProtKB-KW"/>
</dbReference>
<dbReference type="SFLD" id="SFLDG01086">
    <property type="entry name" value="elongater_protein-like"/>
    <property type="match status" value="1"/>
</dbReference>
<dbReference type="GO" id="GO:0051539">
    <property type="term" value="F:4 iron, 4 sulfur cluster binding"/>
    <property type="evidence" value="ECO:0007669"/>
    <property type="project" value="UniProtKB-KW"/>
</dbReference>
<organism evidence="8 9">
    <name type="scientific">Thermoclostridium caenicola</name>
    <dbReference type="NCBI Taxonomy" id="659425"/>
    <lineage>
        <taxon>Bacteria</taxon>
        <taxon>Bacillati</taxon>
        <taxon>Bacillota</taxon>
        <taxon>Clostridia</taxon>
        <taxon>Eubacteriales</taxon>
        <taxon>Oscillospiraceae</taxon>
        <taxon>Thermoclostridium</taxon>
    </lineage>
</organism>
<gene>
    <name evidence="8" type="ORF">SAMN05444373_101923</name>
</gene>
<evidence type="ECO:0000256" key="3">
    <source>
        <dbReference type="ARBA" id="ARBA00022691"/>
    </source>
</evidence>
<dbReference type="Pfam" id="PF16199">
    <property type="entry name" value="Radical_SAM_C"/>
    <property type="match status" value="1"/>
</dbReference>
<keyword evidence="4" id="KW-0479">Metal-binding</keyword>
<evidence type="ECO:0000256" key="2">
    <source>
        <dbReference type="ARBA" id="ARBA00022485"/>
    </source>
</evidence>
<sequence length="354" mass="39452">MENGENRRQHHTAGRHVNIPIFVPHMGCPNTCVFCDQRRISGAAGPAEAENVREIIERFLATSSDAACREIAFFGGSFTGIPRSRMIAYLSVAKAYLDRGDVDSIRLSTRPDYIDRDVLDILKAYGVGVIELGVQSMDDEVLERSRRGHTAEDVEKAVGMIRDYGFAYGIQIMPGLPGDTLEKSLETARKVIELAPGQVRIYPAIVLKGTEMEEMYWKGFYTPLTLEEAVAWCAQMVPMFREAGIRILRLGLHYSELLEDAVVAGPFHPAFGEMVEARIILNQLADIIERNGLAGCEGIEIHTWKGALSKTRGHKKANIQSLKDKYGYREIRVEERELPPGKLLVFALDGRDGS</sequence>
<dbReference type="InterPro" id="IPR006638">
    <property type="entry name" value="Elp3/MiaA/NifB-like_rSAM"/>
</dbReference>
<reference evidence="8 9" key="1">
    <citation type="submission" date="2016-11" db="EMBL/GenBank/DDBJ databases">
        <authorList>
            <person name="Varghese N."/>
            <person name="Submissions S."/>
        </authorList>
    </citation>
    <scope>NUCLEOTIDE SEQUENCE [LARGE SCALE GENOMIC DNA]</scope>
    <source>
        <strain evidence="8 9">DSM 19027</strain>
    </source>
</reference>
<dbReference type="SFLD" id="SFLDG01082">
    <property type="entry name" value="B12-binding_domain_containing"/>
    <property type="match status" value="1"/>
</dbReference>
<dbReference type="SUPFAM" id="SSF102114">
    <property type="entry name" value="Radical SAM enzymes"/>
    <property type="match status" value="1"/>
</dbReference>
<evidence type="ECO:0000313" key="8">
    <source>
        <dbReference type="EMBL" id="SHJ00944.1"/>
    </source>
</evidence>
<feature type="domain" description="Radical SAM core" evidence="7">
    <location>
        <begin position="11"/>
        <end position="246"/>
    </location>
</feature>
<dbReference type="InterPro" id="IPR023404">
    <property type="entry name" value="rSAM_horseshoe"/>
</dbReference>
<keyword evidence="6" id="KW-0411">Iron-sulfur</keyword>
<comment type="cofactor">
    <cofactor evidence="1">
        <name>[4Fe-4S] cluster</name>
        <dbReference type="ChEBI" id="CHEBI:49883"/>
    </cofactor>
</comment>
<dbReference type="InterPro" id="IPR058240">
    <property type="entry name" value="rSAM_sf"/>
</dbReference>
<dbReference type="CDD" id="cd01335">
    <property type="entry name" value="Radical_SAM"/>
    <property type="match status" value="1"/>
</dbReference>
<dbReference type="SMART" id="SM00729">
    <property type="entry name" value="Elp3"/>
    <property type="match status" value="1"/>
</dbReference>